<reference evidence="1" key="1">
    <citation type="journal article" date="2020" name="Stud. Mycol.">
        <title>101 Dothideomycetes genomes: a test case for predicting lifestyles and emergence of pathogens.</title>
        <authorList>
            <person name="Haridas S."/>
            <person name="Albert R."/>
            <person name="Binder M."/>
            <person name="Bloem J."/>
            <person name="Labutti K."/>
            <person name="Salamov A."/>
            <person name="Andreopoulos B."/>
            <person name="Baker S."/>
            <person name="Barry K."/>
            <person name="Bills G."/>
            <person name="Bluhm B."/>
            <person name="Cannon C."/>
            <person name="Castanera R."/>
            <person name="Culley D."/>
            <person name="Daum C."/>
            <person name="Ezra D."/>
            <person name="Gonzalez J."/>
            <person name="Henrissat B."/>
            <person name="Kuo A."/>
            <person name="Liang C."/>
            <person name="Lipzen A."/>
            <person name="Lutzoni F."/>
            <person name="Magnuson J."/>
            <person name="Mondo S."/>
            <person name="Nolan M."/>
            <person name="Ohm R."/>
            <person name="Pangilinan J."/>
            <person name="Park H.-J."/>
            <person name="Ramirez L."/>
            <person name="Alfaro M."/>
            <person name="Sun H."/>
            <person name="Tritt A."/>
            <person name="Yoshinaga Y."/>
            <person name="Zwiers L.-H."/>
            <person name="Turgeon B."/>
            <person name="Goodwin S."/>
            <person name="Spatafora J."/>
            <person name="Crous P."/>
            <person name="Grigoriev I."/>
        </authorList>
    </citation>
    <scope>NUCLEOTIDE SEQUENCE</scope>
    <source>
        <strain evidence="1">ATCC 200398</strain>
    </source>
</reference>
<evidence type="ECO:0000313" key="2">
    <source>
        <dbReference type="Proteomes" id="UP000799755"/>
    </source>
</evidence>
<name>A0ACB6QI73_9PLEO</name>
<protein>
    <submittedName>
        <fullName evidence="1">Uncharacterized protein</fullName>
    </submittedName>
</protein>
<dbReference type="Proteomes" id="UP000799755">
    <property type="component" value="Unassembled WGS sequence"/>
</dbReference>
<accession>A0ACB6QI73</accession>
<sequence>MFLWSALYYMPLYFEAAKSLSPKMSGVALFLCAFTTRPAQLLLTSSLRKLADGSLGLGILYRVMIFAIQASSSNMCLLFAAVLYSFFRNFGQMLGFAVGETVFQNQVNKKLFSYLELKQDAVLLSKDASALVEVIRALSVILHGCFKSSMSYYDGSDCAAFFLSVAFTMAKTLERELGTDQGFLYNGRYLS</sequence>
<keyword evidence="2" id="KW-1185">Reference proteome</keyword>
<comment type="caution">
    <text evidence="1">The sequence shown here is derived from an EMBL/GenBank/DDBJ whole genome shotgun (WGS) entry which is preliminary data.</text>
</comment>
<organism evidence="1 2">
    <name type="scientific">Lindgomyces ingoldianus</name>
    <dbReference type="NCBI Taxonomy" id="673940"/>
    <lineage>
        <taxon>Eukaryota</taxon>
        <taxon>Fungi</taxon>
        <taxon>Dikarya</taxon>
        <taxon>Ascomycota</taxon>
        <taxon>Pezizomycotina</taxon>
        <taxon>Dothideomycetes</taxon>
        <taxon>Pleosporomycetidae</taxon>
        <taxon>Pleosporales</taxon>
        <taxon>Lindgomycetaceae</taxon>
        <taxon>Lindgomyces</taxon>
    </lineage>
</organism>
<proteinExistence type="predicted"/>
<dbReference type="EMBL" id="MU003524">
    <property type="protein sequence ID" value="KAF2466577.1"/>
    <property type="molecule type" value="Genomic_DNA"/>
</dbReference>
<evidence type="ECO:0000313" key="1">
    <source>
        <dbReference type="EMBL" id="KAF2466577.1"/>
    </source>
</evidence>
<gene>
    <name evidence="1" type="ORF">BDR25DRAFT_377150</name>
</gene>